<dbReference type="InterPro" id="IPR013517">
    <property type="entry name" value="FG-GAP"/>
</dbReference>
<dbReference type="EMBL" id="LNQE01001886">
    <property type="protein sequence ID" value="KUG03324.1"/>
    <property type="molecule type" value="Genomic_DNA"/>
</dbReference>
<dbReference type="Gene3D" id="2.40.128.340">
    <property type="match status" value="2"/>
</dbReference>
<dbReference type="AlphaFoldDB" id="A0A0W8E3U6"/>
<evidence type="ECO:0008006" key="3">
    <source>
        <dbReference type="Google" id="ProtNLM"/>
    </source>
</evidence>
<sequence length="620" mass="69360">MRRALIRFEDVGPGSPYDSAEALHKLRIIADYLASEGVPFHISIIPRFIDPSTGYDKSIDMNHDPYVRVFIDTIKYCCEKNAALGMHGYTHQYSESVSADGWEFAFSYDDSCPPDDVEGACSQPDAFIGSYAYSRLKQGFNTFAKSDLRLGWGFSTPHYTASPVQRCIIEAWSGLLFENSPCGSTPRQAALFDKDNEFYRGVIYVPTPLFYIMPDRADLDVERICQEIREYQADELAAFFYHPYLDFPFITKSQNGEVSYDENSYLKRLISCFKKEGFVFVPILSLFDFVPASRRTGFYPGTENIIFTGRIDNSSKIGLIVWQPASGNWFLEPCPLENYPSRQYPLIQDSAGGCAMEKWAQGKEWTPLIGDFNGDGIDDVVVWNYLNGDWQVAINNGSVLTPDLGRGDFSWLQPWARGKGWVPFVGDFDGDGKDDILVWDTGTGIWQVALSDGRQFLPSPGRGDFIWLEGWAVGSEWVPMIGDFNGDGKSDIVAWNPDTGEWRVAMSNGSRFVPEGGKPDAVWLGPWALGTEWKALVGDFNGDGCDDIVVVNPDRGEWQVALSNGDHFRPTGNVFYPWAADPDMQPYTGDFNGDGTYAIMARHPNLRNGTLDVAVSVLDK</sequence>
<comment type="caution">
    <text evidence="2">The sequence shown here is derived from an EMBL/GenBank/DDBJ whole genome shotgun (WGS) entry which is preliminary data.</text>
</comment>
<dbReference type="PANTHER" id="PTHR46580:SF2">
    <property type="entry name" value="MAM DOMAIN-CONTAINING PROTEIN"/>
    <property type="match status" value="1"/>
</dbReference>
<dbReference type="SUPFAM" id="SSF69318">
    <property type="entry name" value="Integrin alpha N-terminal domain"/>
    <property type="match status" value="1"/>
</dbReference>
<dbReference type="InterPro" id="IPR018763">
    <property type="entry name" value="DUF2334"/>
</dbReference>
<organism evidence="2">
    <name type="scientific">hydrocarbon metagenome</name>
    <dbReference type="NCBI Taxonomy" id="938273"/>
    <lineage>
        <taxon>unclassified sequences</taxon>
        <taxon>metagenomes</taxon>
        <taxon>ecological metagenomes</taxon>
    </lineage>
</organism>
<evidence type="ECO:0000256" key="1">
    <source>
        <dbReference type="ARBA" id="ARBA00022729"/>
    </source>
</evidence>
<reference evidence="2" key="1">
    <citation type="journal article" date="2015" name="Proc. Natl. Acad. Sci. U.S.A.">
        <title>Networks of energetic and metabolic interactions define dynamics in microbial communities.</title>
        <authorList>
            <person name="Embree M."/>
            <person name="Liu J.K."/>
            <person name="Al-Bassam M.M."/>
            <person name="Zengler K."/>
        </authorList>
    </citation>
    <scope>NUCLEOTIDE SEQUENCE</scope>
</reference>
<dbReference type="PANTHER" id="PTHR46580">
    <property type="entry name" value="SENSOR KINASE-RELATED"/>
    <property type="match status" value="1"/>
</dbReference>
<dbReference type="Pfam" id="PF10096">
    <property type="entry name" value="DUF2334"/>
    <property type="match status" value="1"/>
</dbReference>
<dbReference type="Pfam" id="PF13517">
    <property type="entry name" value="FG-GAP_3"/>
    <property type="match status" value="2"/>
</dbReference>
<protein>
    <recommendedName>
        <fullName evidence="3">DUF2334 domain-containing protein</fullName>
    </recommendedName>
</protein>
<evidence type="ECO:0000313" key="2">
    <source>
        <dbReference type="EMBL" id="KUG03324.1"/>
    </source>
</evidence>
<dbReference type="InterPro" id="IPR028994">
    <property type="entry name" value="Integrin_alpha_N"/>
</dbReference>
<accession>A0A0W8E3U6</accession>
<proteinExistence type="predicted"/>
<keyword evidence="1" id="KW-0732">Signal</keyword>
<gene>
    <name evidence="2" type="ORF">ASZ90_019287</name>
</gene>
<name>A0A0W8E3U6_9ZZZZ</name>